<gene>
    <name evidence="1" type="ORF">GMARGA_LOCUS43277</name>
</gene>
<organism evidence="1 2">
    <name type="scientific">Gigaspora margarita</name>
    <dbReference type="NCBI Taxonomy" id="4874"/>
    <lineage>
        <taxon>Eukaryota</taxon>
        <taxon>Fungi</taxon>
        <taxon>Fungi incertae sedis</taxon>
        <taxon>Mucoromycota</taxon>
        <taxon>Glomeromycotina</taxon>
        <taxon>Glomeromycetes</taxon>
        <taxon>Diversisporales</taxon>
        <taxon>Gigasporaceae</taxon>
        <taxon>Gigaspora</taxon>
    </lineage>
</organism>
<dbReference type="Proteomes" id="UP000789901">
    <property type="component" value="Unassembled WGS sequence"/>
</dbReference>
<keyword evidence="2" id="KW-1185">Reference proteome</keyword>
<sequence>KDNNISTKMSNDSFVGFRLQMICPSRAQPIASRWVLVGT</sequence>
<name>A0ABN7XJ74_GIGMA</name>
<comment type="caution">
    <text evidence="1">The sequence shown here is derived from an EMBL/GenBank/DDBJ whole genome shotgun (WGS) entry which is preliminary data.</text>
</comment>
<proteinExistence type="predicted"/>
<dbReference type="EMBL" id="CAJVQB010138201">
    <property type="protein sequence ID" value="CAG8854456.1"/>
    <property type="molecule type" value="Genomic_DNA"/>
</dbReference>
<feature type="non-terminal residue" evidence="1">
    <location>
        <position position="1"/>
    </location>
</feature>
<protein>
    <submittedName>
        <fullName evidence="1">41632_t:CDS:1</fullName>
    </submittedName>
</protein>
<evidence type="ECO:0000313" key="1">
    <source>
        <dbReference type="EMBL" id="CAG8854456.1"/>
    </source>
</evidence>
<accession>A0ABN7XJ74</accession>
<feature type="non-terminal residue" evidence="1">
    <location>
        <position position="39"/>
    </location>
</feature>
<reference evidence="1 2" key="1">
    <citation type="submission" date="2021-06" db="EMBL/GenBank/DDBJ databases">
        <authorList>
            <person name="Kallberg Y."/>
            <person name="Tangrot J."/>
            <person name="Rosling A."/>
        </authorList>
    </citation>
    <scope>NUCLEOTIDE SEQUENCE [LARGE SCALE GENOMIC DNA]</scope>
    <source>
        <strain evidence="1 2">120-4 pot B 10/14</strain>
    </source>
</reference>
<evidence type="ECO:0000313" key="2">
    <source>
        <dbReference type="Proteomes" id="UP000789901"/>
    </source>
</evidence>